<keyword evidence="6" id="KW-0326">Glycosidase</keyword>
<dbReference type="NCBIfam" id="NF011678">
    <property type="entry name" value="PRK15098.1"/>
    <property type="match status" value="1"/>
</dbReference>
<keyword evidence="5 8" id="KW-0378">Hydrolase</keyword>
<dbReference type="InterPro" id="IPR036962">
    <property type="entry name" value="Glyco_hydro_3_N_sf"/>
</dbReference>
<keyword evidence="9" id="KW-1185">Reference proteome</keyword>
<comment type="caution">
    <text evidence="8">The sequence shown here is derived from an EMBL/GenBank/DDBJ whole genome shotgun (WGS) entry which is preliminary data.</text>
</comment>
<dbReference type="SUPFAM" id="SSF51445">
    <property type="entry name" value="(Trans)glycosidases"/>
    <property type="match status" value="1"/>
</dbReference>
<dbReference type="PANTHER" id="PTHR30620:SF16">
    <property type="entry name" value="LYSOSOMAL BETA GLUCOSIDASE"/>
    <property type="match status" value="1"/>
</dbReference>
<accession>A0A916ZLZ4</accession>
<comment type="similarity">
    <text evidence="2">Belongs to the glycosyl hydrolase 3 family.</text>
</comment>
<sequence>MISEKVEALLAKMTLEEKIGQMNQYSGFMDFTGPQPKGGQQAKKYKDIEKGLVGSMLNVHGVENVKAVQKIAVENSRLGIPLIFAFDIVHGYKTISPIPLAEAASWNLSLIKRSAEIAAEEASAAGINLTFAPMVDISRDARWGRVMEGAGEDPYLGSLIAKARVEGFQGKDLGLPHTIAATAKHFAAYGFAEAGREYNTVDVGTTTLYNTIFPPFKAAVDADVKAVMNSFNVLNGIPATADQFLIRDVLKKKWNFNGFVVSDWDSVGELKNHGFAQDGRDAAKKAIIAGCDMDMESYHFIEELASLVNDGEVDLQLINDAVRRILTLKFELGLFDDPYKYLSKKREKETVYSQKFKKDILNIARQSIVLLKNNNQLLPLKKDHQQIAIIGDLAQDKTSALGSWRIASDDGKAESLVEAMQNYPATNSIRYAQGPKFIKGDVHFVKELNVNTTDKSGFEEAIKIAKQADIVIMNLGEHGFQSGEGRSRTKLGLPGLQQELLEAVYEVNPNIVLVLQNGRPLTLTWAEQHIPAIVEAWQLGSFNGSAIAQVLYGDYNPSGKLPMSFPRSVGQLPLYYNHLPTGRPNDPSQQDVFKSFYIDQQNTPLYPFGYGLSYTQFKLSNFSVNSFSESNEFKVSISVELTNTGSLFGTETVQLYIQDPVAQISRPIKELKSFRQVSLNPNQKKLINFLLSEKDLGYYLPNGDWIFEKGKFNFFIGTSSDTSLQAELNLQ</sequence>
<evidence type="ECO:0000313" key="9">
    <source>
        <dbReference type="Proteomes" id="UP000599688"/>
    </source>
</evidence>
<dbReference type="SMART" id="SM01217">
    <property type="entry name" value="Fn3_like"/>
    <property type="match status" value="1"/>
</dbReference>
<dbReference type="InterPro" id="IPR002772">
    <property type="entry name" value="Glyco_hydro_3_C"/>
</dbReference>
<dbReference type="AlphaFoldDB" id="A0A916ZLZ4"/>
<dbReference type="InterPro" id="IPR036881">
    <property type="entry name" value="Glyco_hydro_3_C_sf"/>
</dbReference>
<dbReference type="GO" id="GO:0008422">
    <property type="term" value="F:beta-glucosidase activity"/>
    <property type="evidence" value="ECO:0007669"/>
    <property type="project" value="UniProtKB-EC"/>
</dbReference>
<dbReference type="SUPFAM" id="SSF52279">
    <property type="entry name" value="Beta-D-glucan exohydrolase, C-terminal domain"/>
    <property type="match status" value="1"/>
</dbReference>
<feature type="domain" description="Fibronectin type III-like" evidence="7">
    <location>
        <begin position="651"/>
        <end position="720"/>
    </location>
</feature>
<dbReference type="EMBL" id="BMGL01000001">
    <property type="protein sequence ID" value="GGE03943.1"/>
    <property type="molecule type" value="Genomic_DNA"/>
</dbReference>
<dbReference type="Gene3D" id="3.40.50.1700">
    <property type="entry name" value="Glycoside hydrolase family 3 C-terminal domain"/>
    <property type="match status" value="1"/>
</dbReference>
<gene>
    <name evidence="8" type="ORF">GCM10010831_01870</name>
</gene>
<comment type="catalytic activity">
    <reaction evidence="1">
        <text>Hydrolysis of terminal, non-reducing beta-D-glucosyl residues with release of beta-D-glucose.</text>
        <dbReference type="EC" id="3.2.1.21"/>
    </reaction>
</comment>
<dbReference type="Proteomes" id="UP000599688">
    <property type="component" value="Unassembled WGS sequence"/>
</dbReference>
<organism evidence="8 9">
    <name type="scientific">Psychroflexus salis</name>
    <dbReference type="NCBI Taxonomy" id="1526574"/>
    <lineage>
        <taxon>Bacteria</taxon>
        <taxon>Pseudomonadati</taxon>
        <taxon>Bacteroidota</taxon>
        <taxon>Flavobacteriia</taxon>
        <taxon>Flavobacteriales</taxon>
        <taxon>Flavobacteriaceae</taxon>
        <taxon>Psychroflexus</taxon>
    </lineage>
</organism>
<dbReference type="Pfam" id="PF01915">
    <property type="entry name" value="Glyco_hydro_3_C"/>
    <property type="match status" value="1"/>
</dbReference>
<dbReference type="GO" id="GO:0009251">
    <property type="term" value="P:glucan catabolic process"/>
    <property type="evidence" value="ECO:0007669"/>
    <property type="project" value="TreeGrafter"/>
</dbReference>
<dbReference type="Pfam" id="PF14310">
    <property type="entry name" value="Fn3-like"/>
    <property type="match status" value="1"/>
</dbReference>
<evidence type="ECO:0000256" key="6">
    <source>
        <dbReference type="ARBA" id="ARBA00023295"/>
    </source>
</evidence>
<dbReference type="FunFam" id="2.60.40.10:FF:000495">
    <property type="entry name" value="Periplasmic beta-glucosidase"/>
    <property type="match status" value="1"/>
</dbReference>
<name>A0A916ZLZ4_9FLAO</name>
<protein>
    <recommendedName>
        <fullName evidence="3">beta-glucosidase</fullName>
        <ecNumber evidence="3">3.2.1.21</ecNumber>
    </recommendedName>
</protein>
<evidence type="ECO:0000313" key="8">
    <source>
        <dbReference type="EMBL" id="GGE03943.1"/>
    </source>
</evidence>
<evidence type="ECO:0000256" key="3">
    <source>
        <dbReference type="ARBA" id="ARBA00012744"/>
    </source>
</evidence>
<dbReference type="Gene3D" id="3.20.20.300">
    <property type="entry name" value="Glycoside hydrolase, family 3, N-terminal domain"/>
    <property type="match status" value="1"/>
</dbReference>
<dbReference type="InterPro" id="IPR017853">
    <property type="entry name" value="GH"/>
</dbReference>
<evidence type="ECO:0000256" key="2">
    <source>
        <dbReference type="ARBA" id="ARBA00005336"/>
    </source>
</evidence>
<dbReference type="InterPro" id="IPR001764">
    <property type="entry name" value="Glyco_hydro_3_N"/>
</dbReference>
<dbReference type="FunFam" id="3.20.20.300:FF:000005">
    <property type="entry name" value="Periplasmic beta-glucosidase"/>
    <property type="match status" value="1"/>
</dbReference>
<evidence type="ECO:0000256" key="5">
    <source>
        <dbReference type="ARBA" id="ARBA00022801"/>
    </source>
</evidence>
<dbReference type="Gene3D" id="2.60.40.10">
    <property type="entry name" value="Immunoglobulins"/>
    <property type="match status" value="1"/>
</dbReference>
<dbReference type="PRINTS" id="PR00133">
    <property type="entry name" value="GLHYDRLASE3"/>
</dbReference>
<dbReference type="InterPro" id="IPR013783">
    <property type="entry name" value="Ig-like_fold"/>
</dbReference>
<keyword evidence="4" id="KW-0732">Signal</keyword>
<dbReference type="InterPro" id="IPR051915">
    <property type="entry name" value="Cellulose_Degrad_GH3"/>
</dbReference>
<dbReference type="EC" id="3.2.1.21" evidence="3"/>
<proteinExistence type="inferred from homology"/>
<dbReference type="Pfam" id="PF00933">
    <property type="entry name" value="Glyco_hydro_3"/>
    <property type="match status" value="1"/>
</dbReference>
<evidence type="ECO:0000256" key="1">
    <source>
        <dbReference type="ARBA" id="ARBA00000448"/>
    </source>
</evidence>
<dbReference type="PANTHER" id="PTHR30620">
    <property type="entry name" value="PERIPLASMIC BETA-GLUCOSIDASE-RELATED"/>
    <property type="match status" value="1"/>
</dbReference>
<evidence type="ECO:0000259" key="7">
    <source>
        <dbReference type="SMART" id="SM01217"/>
    </source>
</evidence>
<dbReference type="InterPro" id="IPR026891">
    <property type="entry name" value="Fn3-like"/>
</dbReference>
<reference evidence="8 9" key="1">
    <citation type="journal article" date="2014" name="Int. J. Syst. Evol. Microbiol.">
        <title>Complete genome sequence of Corynebacterium casei LMG S-19264T (=DSM 44701T), isolated from a smear-ripened cheese.</title>
        <authorList>
            <consortium name="US DOE Joint Genome Institute (JGI-PGF)"/>
            <person name="Walter F."/>
            <person name="Albersmeier A."/>
            <person name="Kalinowski J."/>
            <person name="Ruckert C."/>
        </authorList>
    </citation>
    <scope>NUCLEOTIDE SEQUENCE [LARGE SCALE GENOMIC DNA]</scope>
    <source>
        <strain evidence="8 9">CGMCC 1.12925</strain>
    </source>
</reference>
<evidence type="ECO:0000256" key="4">
    <source>
        <dbReference type="ARBA" id="ARBA00022729"/>
    </source>
</evidence>